<name>A0A378Q4X2_9GAMM</name>
<dbReference type="RefSeq" id="WP_079352027.1">
    <property type="nucleotide sequence ID" value="NZ_MXAO01000008.1"/>
</dbReference>
<feature type="domain" description="ACP-like" evidence="2">
    <location>
        <begin position="69"/>
        <end position="161"/>
    </location>
</feature>
<dbReference type="Proteomes" id="UP000255193">
    <property type="component" value="Unassembled WGS sequence"/>
</dbReference>
<protein>
    <recommendedName>
        <fullName evidence="2">ACP-like domain-containing protein</fullName>
    </recommendedName>
</protein>
<feature type="chain" id="PRO_5017011634" description="ACP-like domain-containing protein" evidence="1">
    <location>
        <begin position="29"/>
        <end position="162"/>
    </location>
</feature>
<feature type="signal peptide" evidence="1">
    <location>
        <begin position="1"/>
        <end position="28"/>
    </location>
</feature>
<reference evidence="3 4" key="1">
    <citation type="submission" date="2018-06" db="EMBL/GenBank/DDBJ databases">
        <authorList>
            <consortium name="Pathogen Informatics"/>
            <person name="Doyle S."/>
        </authorList>
    </citation>
    <scope>NUCLEOTIDE SEQUENCE [LARGE SCALE GENOMIC DNA]</scope>
    <source>
        <strain evidence="3 4">NCTC11091</strain>
    </source>
</reference>
<organism evidence="3 4">
    <name type="scientific">Faucicola atlantae</name>
    <dbReference type="NCBI Taxonomy" id="34059"/>
    <lineage>
        <taxon>Bacteria</taxon>
        <taxon>Pseudomonadati</taxon>
        <taxon>Pseudomonadota</taxon>
        <taxon>Gammaproteobacteria</taxon>
        <taxon>Moraxellales</taxon>
        <taxon>Moraxellaceae</taxon>
        <taxon>Faucicola</taxon>
    </lineage>
</organism>
<evidence type="ECO:0000259" key="2">
    <source>
        <dbReference type="Pfam" id="PF24574"/>
    </source>
</evidence>
<accession>A0A378Q4X2</accession>
<sequence length="162" mass="18268">MKTKHMHLGHALLGVALAAGLASGVAQAATQHTPYHDHQYEYDNRPLEHRFEGETNPPHQVISNPTEYTRTVNYRCQSGKSLKVTYGFNHQGLPTYAAFRDGGRIQSLPIDLNRSDNVDSEFNSVRGYRLVTDSLNSKNYRKKPIMVTAPNQQIIYKGCNPR</sequence>
<dbReference type="EMBL" id="UGQA01000001">
    <property type="protein sequence ID" value="STY95248.1"/>
    <property type="molecule type" value="Genomic_DNA"/>
</dbReference>
<evidence type="ECO:0000313" key="3">
    <source>
        <dbReference type="EMBL" id="STY95248.1"/>
    </source>
</evidence>
<proteinExistence type="predicted"/>
<evidence type="ECO:0000256" key="1">
    <source>
        <dbReference type="SAM" id="SignalP"/>
    </source>
</evidence>
<keyword evidence="1" id="KW-0732">Signal</keyword>
<dbReference type="AlphaFoldDB" id="A0A378Q4X2"/>
<gene>
    <name evidence="3" type="ORF">NCTC11091_01041</name>
</gene>
<dbReference type="CDD" id="cd21836">
    <property type="entry name" value="adhesin_CP"/>
    <property type="match status" value="1"/>
</dbReference>
<evidence type="ECO:0000313" key="4">
    <source>
        <dbReference type="Proteomes" id="UP000255193"/>
    </source>
</evidence>
<dbReference type="Pfam" id="PF24574">
    <property type="entry name" value="Nm-ACP"/>
    <property type="match status" value="1"/>
</dbReference>
<dbReference type="InterPro" id="IPR056025">
    <property type="entry name" value="ACP_dom"/>
</dbReference>